<reference evidence="1 2" key="1">
    <citation type="submission" date="2019-05" db="EMBL/GenBank/DDBJ databases">
        <title>Another draft genome of Portunus trituberculatus and its Hox gene families provides insights of decapod evolution.</title>
        <authorList>
            <person name="Jeong J.-H."/>
            <person name="Song I."/>
            <person name="Kim S."/>
            <person name="Choi T."/>
            <person name="Kim D."/>
            <person name="Ryu S."/>
            <person name="Kim W."/>
        </authorList>
    </citation>
    <scope>NUCLEOTIDE SEQUENCE [LARGE SCALE GENOMIC DNA]</scope>
    <source>
        <tissue evidence="1">Muscle</tissue>
    </source>
</reference>
<evidence type="ECO:0000313" key="1">
    <source>
        <dbReference type="EMBL" id="MPC39947.1"/>
    </source>
</evidence>
<protein>
    <submittedName>
        <fullName evidence="1">Uncharacterized protein</fullName>
    </submittedName>
</protein>
<sequence>MNPLMVCSSQSYSASTSVKKSFTAEYHITTWTMRPTISDGSTIRHFLGTAEVDCIGRVVLRAK</sequence>
<dbReference type="Proteomes" id="UP000324222">
    <property type="component" value="Unassembled WGS sequence"/>
</dbReference>
<gene>
    <name evidence="1" type="ORF">E2C01_033500</name>
</gene>
<comment type="caution">
    <text evidence="1">The sequence shown here is derived from an EMBL/GenBank/DDBJ whole genome shotgun (WGS) entry which is preliminary data.</text>
</comment>
<name>A0A5B7F331_PORTR</name>
<accession>A0A5B7F331</accession>
<proteinExistence type="predicted"/>
<organism evidence="1 2">
    <name type="scientific">Portunus trituberculatus</name>
    <name type="common">Swimming crab</name>
    <name type="synonym">Neptunus trituberculatus</name>
    <dbReference type="NCBI Taxonomy" id="210409"/>
    <lineage>
        <taxon>Eukaryota</taxon>
        <taxon>Metazoa</taxon>
        <taxon>Ecdysozoa</taxon>
        <taxon>Arthropoda</taxon>
        <taxon>Crustacea</taxon>
        <taxon>Multicrustacea</taxon>
        <taxon>Malacostraca</taxon>
        <taxon>Eumalacostraca</taxon>
        <taxon>Eucarida</taxon>
        <taxon>Decapoda</taxon>
        <taxon>Pleocyemata</taxon>
        <taxon>Brachyura</taxon>
        <taxon>Eubrachyura</taxon>
        <taxon>Portunoidea</taxon>
        <taxon>Portunidae</taxon>
        <taxon>Portuninae</taxon>
        <taxon>Portunus</taxon>
    </lineage>
</organism>
<keyword evidence="2" id="KW-1185">Reference proteome</keyword>
<dbReference type="AlphaFoldDB" id="A0A5B7F331"/>
<evidence type="ECO:0000313" key="2">
    <source>
        <dbReference type="Proteomes" id="UP000324222"/>
    </source>
</evidence>
<dbReference type="EMBL" id="VSRR010004529">
    <property type="protein sequence ID" value="MPC39947.1"/>
    <property type="molecule type" value="Genomic_DNA"/>
</dbReference>